<dbReference type="RefSeq" id="WP_111318448.1">
    <property type="nucleotide sequence ID" value="NZ_BIFX01000001.1"/>
</dbReference>
<sequence>MYTIVTYLGMLIAAGILFWGVWLVTRRYLGRKKVLRGRVMNDWVPFDPATMEDDEVAGTPSDLSTRARQNGHFSTEKHPRY</sequence>
<evidence type="ECO:0000256" key="2">
    <source>
        <dbReference type="SAM" id="Phobius"/>
    </source>
</evidence>
<protein>
    <submittedName>
        <fullName evidence="3">Uncharacterized protein</fullName>
    </submittedName>
</protein>
<comment type="caution">
    <text evidence="3">The sequence shown here is derived from an EMBL/GenBank/DDBJ whole genome shotgun (WGS) entry which is preliminary data.</text>
</comment>
<feature type="compositionally biased region" description="Polar residues" evidence="1">
    <location>
        <begin position="61"/>
        <end position="73"/>
    </location>
</feature>
<dbReference type="EMBL" id="QKUF01000001">
    <property type="protein sequence ID" value="PZW36306.1"/>
    <property type="molecule type" value="Genomic_DNA"/>
</dbReference>
<dbReference type="AlphaFoldDB" id="A0A326UDE7"/>
<evidence type="ECO:0000313" key="4">
    <source>
        <dbReference type="Proteomes" id="UP000248806"/>
    </source>
</evidence>
<feature type="region of interest" description="Disordered" evidence="1">
    <location>
        <begin position="53"/>
        <end position="81"/>
    </location>
</feature>
<dbReference type="OrthoDB" id="9992786at2"/>
<organism evidence="3 4">
    <name type="scientific">Thermosporothrix hazakensis</name>
    <dbReference type="NCBI Taxonomy" id="644383"/>
    <lineage>
        <taxon>Bacteria</taxon>
        <taxon>Bacillati</taxon>
        <taxon>Chloroflexota</taxon>
        <taxon>Ktedonobacteria</taxon>
        <taxon>Ktedonobacterales</taxon>
        <taxon>Thermosporotrichaceae</taxon>
        <taxon>Thermosporothrix</taxon>
    </lineage>
</organism>
<keyword evidence="4" id="KW-1185">Reference proteome</keyword>
<evidence type="ECO:0000313" key="3">
    <source>
        <dbReference type="EMBL" id="PZW36306.1"/>
    </source>
</evidence>
<accession>A0A326UDE7</accession>
<reference evidence="3 4" key="1">
    <citation type="submission" date="2018-06" db="EMBL/GenBank/DDBJ databases">
        <title>Genomic Encyclopedia of Archaeal and Bacterial Type Strains, Phase II (KMG-II): from individual species to whole genera.</title>
        <authorList>
            <person name="Goeker M."/>
        </authorList>
    </citation>
    <scope>NUCLEOTIDE SEQUENCE [LARGE SCALE GENOMIC DNA]</scope>
    <source>
        <strain evidence="3 4">ATCC BAA-1881</strain>
    </source>
</reference>
<keyword evidence="2" id="KW-1133">Transmembrane helix</keyword>
<evidence type="ECO:0000256" key="1">
    <source>
        <dbReference type="SAM" id="MobiDB-lite"/>
    </source>
</evidence>
<proteinExistence type="predicted"/>
<keyword evidence="2" id="KW-0472">Membrane</keyword>
<name>A0A326UDE7_THEHA</name>
<gene>
    <name evidence="3" type="ORF">EI42_00480</name>
</gene>
<dbReference type="Proteomes" id="UP000248806">
    <property type="component" value="Unassembled WGS sequence"/>
</dbReference>
<keyword evidence="2" id="KW-0812">Transmembrane</keyword>
<feature type="transmembrane region" description="Helical" evidence="2">
    <location>
        <begin position="6"/>
        <end position="25"/>
    </location>
</feature>